<proteinExistence type="predicted"/>
<evidence type="ECO:0000313" key="1">
    <source>
        <dbReference type="EMBL" id="GAA4492719.1"/>
    </source>
</evidence>
<organism evidence="1 2">
    <name type="scientific">Hymenobacter ginsengisoli</name>
    <dbReference type="NCBI Taxonomy" id="1051626"/>
    <lineage>
        <taxon>Bacteria</taxon>
        <taxon>Pseudomonadati</taxon>
        <taxon>Bacteroidota</taxon>
        <taxon>Cytophagia</taxon>
        <taxon>Cytophagales</taxon>
        <taxon>Hymenobacteraceae</taxon>
        <taxon>Hymenobacter</taxon>
    </lineage>
</organism>
<sequence length="131" mass="14889">MFYYRNPLGSILYDPAGFVVLNWTDALLTPAELQSLYSHTLQALRHHGTCKLLTNQIARQPLSPAEQKWIIEQWVPQAIAECAYSHCAIVESTQAEGHLAARAVGEGVAHHPLEFRYFQQESEARQWLENT</sequence>
<dbReference type="Proteomes" id="UP001501243">
    <property type="component" value="Unassembled WGS sequence"/>
</dbReference>
<keyword evidence="2" id="KW-1185">Reference proteome</keyword>
<comment type="caution">
    <text evidence="1">The sequence shown here is derived from an EMBL/GenBank/DDBJ whole genome shotgun (WGS) entry which is preliminary data.</text>
</comment>
<evidence type="ECO:0000313" key="2">
    <source>
        <dbReference type="Proteomes" id="UP001501243"/>
    </source>
</evidence>
<protein>
    <recommendedName>
        <fullName evidence="3">STAS/SEC14 domain-containing protein</fullName>
    </recommendedName>
</protein>
<reference evidence="2" key="1">
    <citation type="journal article" date="2019" name="Int. J. Syst. Evol. Microbiol.">
        <title>The Global Catalogue of Microorganisms (GCM) 10K type strain sequencing project: providing services to taxonomists for standard genome sequencing and annotation.</title>
        <authorList>
            <consortium name="The Broad Institute Genomics Platform"/>
            <consortium name="The Broad Institute Genome Sequencing Center for Infectious Disease"/>
            <person name="Wu L."/>
            <person name="Ma J."/>
        </authorList>
    </citation>
    <scope>NUCLEOTIDE SEQUENCE [LARGE SCALE GENOMIC DNA]</scope>
    <source>
        <strain evidence="2">JCM 17841</strain>
    </source>
</reference>
<dbReference type="EMBL" id="BAABGQ010000001">
    <property type="protein sequence ID" value="GAA4492719.1"/>
    <property type="molecule type" value="Genomic_DNA"/>
</dbReference>
<name>A0ABP8PWT6_9BACT</name>
<evidence type="ECO:0008006" key="3">
    <source>
        <dbReference type="Google" id="ProtNLM"/>
    </source>
</evidence>
<accession>A0ABP8PWT6</accession>
<gene>
    <name evidence="1" type="ORF">GCM10023172_00300</name>
</gene>